<comment type="caution">
    <text evidence="1">The sequence shown here is derived from an EMBL/GenBank/DDBJ whole genome shotgun (WGS) entry which is preliminary data.</text>
</comment>
<organism evidence="1 2">
    <name type="scientific">Oedothorax gibbosus</name>
    <dbReference type="NCBI Taxonomy" id="931172"/>
    <lineage>
        <taxon>Eukaryota</taxon>
        <taxon>Metazoa</taxon>
        <taxon>Ecdysozoa</taxon>
        <taxon>Arthropoda</taxon>
        <taxon>Chelicerata</taxon>
        <taxon>Arachnida</taxon>
        <taxon>Araneae</taxon>
        <taxon>Araneomorphae</taxon>
        <taxon>Entelegynae</taxon>
        <taxon>Araneoidea</taxon>
        <taxon>Linyphiidae</taxon>
        <taxon>Erigoninae</taxon>
        <taxon>Oedothorax</taxon>
    </lineage>
</organism>
<evidence type="ECO:0000313" key="1">
    <source>
        <dbReference type="EMBL" id="KAG8201682.1"/>
    </source>
</evidence>
<accession>A0AAV6VYH2</accession>
<name>A0AAV6VYH2_9ARAC</name>
<evidence type="ECO:0008006" key="3">
    <source>
        <dbReference type="Google" id="ProtNLM"/>
    </source>
</evidence>
<dbReference type="Proteomes" id="UP000827092">
    <property type="component" value="Unassembled WGS sequence"/>
</dbReference>
<evidence type="ECO:0000313" key="2">
    <source>
        <dbReference type="Proteomes" id="UP000827092"/>
    </source>
</evidence>
<reference evidence="1 2" key="1">
    <citation type="journal article" date="2022" name="Nat. Ecol. Evol.">
        <title>A masculinizing supergene underlies an exaggerated male reproductive morph in a spider.</title>
        <authorList>
            <person name="Hendrickx F."/>
            <person name="De Corte Z."/>
            <person name="Sonet G."/>
            <person name="Van Belleghem S.M."/>
            <person name="Kostlbacher S."/>
            <person name="Vangestel C."/>
        </authorList>
    </citation>
    <scope>NUCLEOTIDE SEQUENCE [LARGE SCALE GENOMIC DNA]</scope>
    <source>
        <strain evidence="1">W744_W776</strain>
    </source>
</reference>
<keyword evidence="2" id="KW-1185">Reference proteome</keyword>
<proteinExistence type="predicted"/>
<protein>
    <recommendedName>
        <fullName evidence="3">C2H2-type domain-containing protein</fullName>
    </recommendedName>
</protein>
<gene>
    <name evidence="1" type="ORF">JTE90_012747</name>
</gene>
<dbReference type="EMBL" id="JAFNEN010000003">
    <property type="protein sequence ID" value="KAG8201682.1"/>
    <property type="molecule type" value="Genomic_DNA"/>
</dbReference>
<sequence>MNLIHNMPWTLTMCLQDPRKISLAYKMCNQQFRRKCALESHNKMHADEMCEGLLTLEHSESDESSDSEKKNLLIVLGKCGNQAYLKADKLCPPEVNLNDPMQIVRTFI</sequence>
<dbReference type="AlphaFoldDB" id="A0AAV6VYH2"/>